<keyword evidence="3" id="KW-1185">Reference proteome</keyword>
<dbReference type="InterPro" id="IPR012340">
    <property type="entry name" value="NA-bd_OB-fold"/>
</dbReference>
<evidence type="ECO:0000313" key="2">
    <source>
        <dbReference type="EMBL" id="KAF8822399.1"/>
    </source>
</evidence>
<gene>
    <name evidence="2" type="ORF">IE077_003860</name>
</gene>
<sequence>QIEEQCDVMNIKHRNAQWAGRASVEFHSYLFLKKKGPMEIMATILSIRKNGVRIFIPKFGMEGLVRLSELKPLFDETKAQITLQAETPPSVLKAFDEILIRIAWDDREFRNATVMKYIRKIVSPKKYPLEIYQEEQKEIKKEIFSEIESSIA</sequence>
<evidence type="ECO:0000259" key="1">
    <source>
        <dbReference type="Pfam" id="PF17215"/>
    </source>
</evidence>
<dbReference type="InterPro" id="IPR033770">
    <property type="entry name" value="RRP44_S1"/>
</dbReference>
<evidence type="ECO:0000313" key="3">
    <source>
        <dbReference type="Proteomes" id="UP000823046"/>
    </source>
</evidence>
<dbReference type="PANTHER" id="PTHR23355">
    <property type="entry name" value="RIBONUCLEASE"/>
    <property type="match status" value="1"/>
</dbReference>
<dbReference type="SUPFAM" id="SSF50249">
    <property type="entry name" value="Nucleic acid-binding proteins"/>
    <property type="match status" value="1"/>
</dbReference>
<feature type="domain" description="Exosome complex exonuclease RRP44 S1" evidence="1">
    <location>
        <begin position="42"/>
        <end position="105"/>
    </location>
</feature>
<dbReference type="Proteomes" id="UP000823046">
    <property type="component" value="Unassembled WGS sequence"/>
</dbReference>
<comment type="caution">
    <text evidence="2">The sequence shown here is derived from an EMBL/GenBank/DDBJ whole genome shotgun (WGS) entry which is preliminary data.</text>
</comment>
<dbReference type="Gene3D" id="2.40.50.140">
    <property type="entry name" value="Nucleic acid-binding proteins"/>
    <property type="match status" value="1"/>
</dbReference>
<organism evidence="2 3">
    <name type="scientific">Cardiosporidium cionae</name>
    <dbReference type="NCBI Taxonomy" id="476202"/>
    <lineage>
        <taxon>Eukaryota</taxon>
        <taxon>Sar</taxon>
        <taxon>Alveolata</taxon>
        <taxon>Apicomplexa</taxon>
        <taxon>Aconoidasida</taxon>
        <taxon>Nephromycida</taxon>
        <taxon>Cardiosporidium</taxon>
    </lineage>
</organism>
<name>A0ABQ7JEH2_9APIC</name>
<dbReference type="PANTHER" id="PTHR23355:SF35">
    <property type="entry name" value="EXOSOME COMPLEX EXONUCLEASE RRP44"/>
    <property type="match status" value="1"/>
</dbReference>
<dbReference type="InterPro" id="IPR050180">
    <property type="entry name" value="RNR_Ribonuclease"/>
</dbReference>
<dbReference type="Pfam" id="PF17215">
    <property type="entry name" value="Rrp44_S1"/>
    <property type="match status" value="1"/>
</dbReference>
<feature type="non-terminal residue" evidence="2">
    <location>
        <position position="1"/>
    </location>
</feature>
<accession>A0ABQ7JEH2</accession>
<dbReference type="EMBL" id="JADAQX010000058">
    <property type="protein sequence ID" value="KAF8822399.1"/>
    <property type="molecule type" value="Genomic_DNA"/>
</dbReference>
<protein>
    <recommendedName>
        <fullName evidence="1">Exosome complex exonuclease RRP44 S1 domain-containing protein</fullName>
    </recommendedName>
</protein>
<reference evidence="2 3" key="1">
    <citation type="journal article" date="2020" name="bioRxiv">
        <title>Metabolic contributions of an alphaproteobacterial endosymbiont in the apicomplexan Cardiosporidium cionae.</title>
        <authorList>
            <person name="Hunter E.S."/>
            <person name="Paight C.J."/>
            <person name="Lane C.E."/>
        </authorList>
    </citation>
    <scope>NUCLEOTIDE SEQUENCE [LARGE SCALE GENOMIC DNA]</scope>
    <source>
        <strain evidence="2">ESH_2018</strain>
    </source>
</reference>
<proteinExistence type="predicted"/>